<gene>
    <name evidence="1" type="ORF">A3I48_04310</name>
</gene>
<name>A0A1F5MHW2_9BACT</name>
<dbReference type="Proteomes" id="UP000178859">
    <property type="component" value="Unassembled WGS sequence"/>
</dbReference>
<dbReference type="Gene3D" id="3.30.2310.20">
    <property type="entry name" value="RelE-like"/>
    <property type="match status" value="1"/>
</dbReference>
<dbReference type="SUPFAM" id="SSF143011">
    <property type="entry name" value="RelE-like"/>
    <property type="match status" value="1"/>
</dbReference>
<evidence type="ECO:0008006" key="3">
    <source>
        <dbReference type="Google" id="ProtNLM"/>
    </source>
</evidence>
<accession>A0A1F5MHW2</accession>
<evidence type="ECO:0000313" key="1">
    <source>
        <dbReference type="EMBL" id="OGE64966.1"/>
    </source>
</evidence>
<protein>
    <recommendedName>
        <fullName evidence="3">Plasmid stabilization protein</fullName>
    </recommendedName>
</protein>
<comment type="caution">
    <text evidence="1">The sequence shown here is derived from an EMBL/GenBank/DDBJ whole genome shotgun (WGS) entry which is preliminary data.</text>
</comment>
<evidence type="ECO:0000313" key="2">
    <source>
        <dbReference type="Proteomes" id="UP000178859"/>
    </source>
</evidence>
<proteinExistence type="predicted"/>
<dbReference type="AlphaFoldDB" id="A0A1F5MHW2"/>
<sequence>MKVDYSRDFISKLKKTDVRIRKSFREKIVIFQENPDEPSLNNHQLQYPYQGLRSIGITNDYRAIYEEMTMGENTVAYFVILGTQDELYGKDKNLLES</sequence>
<dbReference type="EMBL" id="MFDT01000013">
    <property type="protein sequence ID" value="OGE64966.1"/>
    <property type="molecule type" value="Genomic_DNA"/>
</dbReference>
<reference evidence="1 2" key="1">
    <citation type="journal article" date="2016" name="Nat. Commun.">
        <title>Thousands of microbial genomes shed light on interconnected biogeochemical processes in an aquifer system.</title>
        <authorList>
            <person name="Anantharaman K."/>
            <person name="Brown C.T."/>
            <person name="Hug L.A."/>
            <person name="Sharon I."/>
            <person name="Castelle C.J."/>
            <person name="Probst A.J."/>
            <person name="Thomas B.C."/>
            <person name="Singh A."/>
            <person name="Wilkins M.J."/>
            <person name="Karaoz U."/>
            <person name="Brodie E.L."/>
            <person name="Williams K.H."/>
            <person name="Hubbard S.S."/>
            <person name="Banfield J.F."/>
        </authorList>
    </citation>
    <scope>NUCLEOTIDE SEQUENCE [LARGE SCALE GENOMIC DNA]</scope>
</reference>
<organism evidence="1 2">
    <name type="scientific">Candidatus Daviesbacteria bacterium RIFCSPLOWO2_02_FULL_36_7</name>
    <dbReference type="NCBI Taxonomy" id="1797792"/>
    <lineage>
        <taxon>Bacteria</taxon>
        <taxon>Candidatus Daviesiibacteriota</taxon>
    </lineage>
</organism>
<dbReference type="InterPro" id="IPR035093">
    <property type="entry name" value="RelE/ParE_toxin_dom_sf"/>
</dbReference>